<gene>
    <name evidence="1" type="ORF">Tci_925220</name>
</gene>
<dbReference type="GO" id="GO:0045159">
    <property type="term" value="F:myosin II binding"/>
    <property type="evidence" value="ECO:0007669"/>
    <property type="project" value="TreeGrafter"/>
</dbReference>
<evidence type="ECO:0000313" key="1">
    <source>
        <dbReference type="EMBL" id="GFD53251.1"/>
    </source>
</evidence>
<dbReference type="EMBL" id="BKCJ011791935">
    <property type="protein sequence ID" value="GFD53251.1"/>
    <property type="molecule type" value="Genomic_DNA"/>
</dbReference>
<feature type="non-terminal residue" evidence="1">
    <location>
        <position position="1"/>
    </location>
</feature>
<accession>A0A699X8V8</accession>
<dbReference type="PANTHER" id="PTHR10241">
    <property type="entry name" value="LETHAL 2 GIANT LARVAE PROTEIN"/>
    <property type="match status" value="1"/>
</dbReference>
<dbReference type="GO" id="GO:0005737">
    <property type="term" value="C:cytoplasm"/>
    <property type="evidence" value="ECO:0007669"/>
    <property type="project" value="TreeGrafter"/>
</dbReference>
<dbReference type="GO" id="GO:0019905">
    <property type="term" value="F:syntaxin binding"/>
    <property type="evidence" value="ECO:0007669"/>
    <property type="project" value="TreeGrafter"/>
</dbReference>
<reference evidence="1" key="1">
    <citation type="journal article" date="2019" name="Sci. Rep.">
        <title>Draft genome of Tanacetum cinerariifolium, the natural source of mosquito coil.</title>
        <authorList>
            <person name="Yamashiro T."/>
            <person name="Shiraishi A."/>
            <person name="Satake H."/>
            <person name="Nakayama K."/>
        </authorList>
    </citation>
    <scope>NUCLEOTIDE SEQUENCE</scope>
</reference>
<name>A0A699X8V8_TANCI</name>
<dbReference type="GO" id="GO:0006887">
    <property type="term" value="P:exocytosis"/>
    <property type="evidence" value="ECO:0007669"/>
    <property type="project" value="TreeGrafter"/>
</dbReference>
<comment type="caution">
    <text evidence="1">The sequence shown here is derived from an EMBL/GenBank/DDBJ whole genome shotgun (WGS) entry which is preliminary data.</text>
</comment>
<dbReference type="GO" id="GO:0005886">
    <property type="term" value="C:plasma membrane"/>
    <property type="evidence" value="ECO:0007669"/>
    <property type="project" value="TreeGrafter"/>
</dbReference>
<dbReference type="GO" id="GO:0005096">
    <property type="term" value="F:GTPase activator activity"/>
    <property type="evidence" value="ECO:0007669"/>
    <property type="project" value="TreeGrafter"/>
</dbReference>
<feature type="non-terminal residue" evidence="1">
    <location>
        <position position="54"/>
    </location>
</feature>
<protein>
    <submittedName>
        <fullName evidence="1">Synaptobrevin, WD40/YVTN repeat-like-containing domain protein</fullName>
    </submittedName>
</protein>
<dbReference type="GO" id="GO:0006893">
    <property type="term" value="P:Golgi to plasma membrane transport"/>
    <property type="evidence" value="ECO:0007669"/>
    <property type="project" value="TreeGrafter"/>
</dbReference>
<proteinExistence type="predicted"/>
<organism evidence="1">
    <name type="scientific">Tanacetum cinerariifolium</name>
    <name type="common">Dalmatian daisy</name>
    <name type="synonym">Chrysanthemum cinerariifolium</name>
    <dbReference type="NCBI Taxonomy" id="118510"/>
    <lineage>
        <taxon>Eukaryota</taxon>
        <taxon>Viridiplantae</taxon>
        <taxon>Streptophyta</taxon>
        <taxon>Embryophyta</taxon>
        <taxon>Tracheophyta</taxon>
        <taxon>Spermatophyta</taxon>
        <taxon>Magnoliopsida</taxon>
        <taxon>eudicotyledons</taxon>
        <taxon>Gunneridae</taxon>
        <taxon>Pentapetalae</taxon>
        <taxon>asterids</taxon>
        <taxon>campanulids</taxon>
        <taxon>Asterales</taxon>
        <taxon>Asteraceae</taxon>
        <taxon>Asteroideae</taxon>
        <taxon>Anthemideae</taxon>
        <taxon>Anthemidinae</taxon>
        <taxon>Tanacetum</taxon>
    </lineage>
</organism>
<dbReference type="PANTHER" id="PTHR10241:SF25">
    <property type="entry name" value="TOMOSYN, ISOFORM C"/>
    <property type="match status" value="1"/>
</dbReference>
<dbReference type="AlphaFoldDB" id="A0A699X8V8"/>
<sequence length="54" mass="6187">KLEKPCCWTSTLKKNDKTCGLISLYQSGELEIRSLPDLELVKVTSLMAILRWSF</sequence>